<proteinExistence type="predicted"/>
<comment type="caution">
    <text evidence="1">The sequence shown here is derived from an EMBL/GenBank/DDBJ whole genome shotgun (WGS) entry which is preliminary data.</text>
</comment>
<dbReference type="Proteomes" id="UP000752647">
    <property type="component" value="Unassembled WGS sequence"/>
</dbReference>
<dbReference type="SUPFAM" id="SSF53474">
    <property type="entry name" value="alpha/beta-Hydrolases"/>
    <property type="match status" value="1"/>
</dbReference>
<sequence>MADISVLQIGADDWTADIDTTGIDWQYTTILDLPTRLALQKDPYVLEQTYVVLTDATLSSTLLSGQISAWPALRTIYFAKKMTPEFQEVLDERRAFCIPNRTPEAVQKRIQEDFNFDQIGFSTRFSEQQFIPMPPTGIHFKREGRFSAQFSGDFGTTWQQIGTLNTFVGDLMPRVENMIWLDYEQTDTVSVQLQFVFYKDNHMQTVQTITGDELRQQHPIGGIDDYQDYQILIFAKGTGQLDLHVLHQRRSRHLLGTLLPGDEWQMTDEHEEVLSYFNPGDRQAPLIVNFSGIRLHVDGFEMRGPFNELGTPYLLFSDVRMQGGAFHIGSEMYEQRVVEIIKKAMKTLHLEPKDVILTGYSMGSFPAMYYAADIKPHAIVVAKPLISLGTLTGKSEFPREVNQDWTLDVRRFLAGRMHPDDTDMLDNILWQHIENVDWSKIAVALFTLKQDEYDGQSLPRLLAFFEENKTHLIHIQEEGTHTAKIPEMITFMKTHLAKLKDSMRREDR</sequence>
<reference evidence="1" key="1">
    <citation type="submission" date="2021-05" db="EMBL/GenBank/DDBJ databases">
        <title>Pangenome of Leuconostoc gelidum warrants species status for Leuconostoc gelidum subsp. gasicomitatum.</title>
        <authorList>
            <person name="Johansson P."/>
            <person name="Sade E."/>
            <person name="Hultman J."/>
            <person name="Auvinen P."/>
            <person name="Bjorkroth J."/>
        </authorList>
    </citation>
    <scope>NUCLEOTIDE SEQUENCE</scope>
    <source>
        <strain evidence="1">A.21.4</strain>
    </source>
</reference>
<dbReference type="GO" id="GO:0015031">
    <property type="term" value="P:protein transport"/>
    <property type="evidence" value="ECO:0007669"/>
    <property type="project" value="InterPro"/>
</dbReference>
<evidence type="ECO:0000313" key="1">
    <source>
        <dbReference type="EMBL" id="MBZ5962255.1"/>
    </source>
</evidence>
<organism evidence="1 2">
    <name type="scientific">Leuconostoc gasicomitatum</name>
    <dbReference type="NCBI Taxonomy" id="115778"/>
    <lineage>
        <taxon>Bacteria</taxon>
        <taxon>Bacillati</taxon>
        <taxon>Bacillota</taxon>
        <taxon>Bacilli</taxon>
        <taxon>Lactobacillales</taxon>
        <taxon>Lactobacillaceae</taxon>
        <taxon>Leuconostoc</taxon>
        <taxon>Leuconostoc gelidum group</taxon>
    </lineage>
</organism>
<dbReference type="InterPro" id="IPR029058">
    <property type="entry name" value="AB_hydrolase_fold"/>
</dbReference>
<accession>A0A9Q3SV09</accession>
<name>A0A9Q3SV09_9LACO</name>
<dbReference type="EMBL" id="JAHBFI010000008">
    <property type="protein sequence ID" value="MBZ5962255.1"/>
    <property type="molecule type" value="Genomic_DNA"/>
</dbReference>
<dbReference type="Gene3D" id="3.40.50.1820">
    <property type="entry name" value="alpha/beta hydrolase"/>
    <property type="match status" value="1"/>
</dbReference>
<dbReference type="RefSeq" id="WP_224144045.1">
    <property type="nucleotide sequence ID" value="NZ_CBCPIF010000001.1"/>
</dbReference>
<protein>
    <submittedName>
        <fullName evidence="1">Accessory Sec system protein Asp2</fullName>
    </submittedName>
</protein>
<gene>
    <name evidence="1" type="primary">asp2</name>
    <name evidence="1" type="ORF">KIJ12_03635</name>
</gene>
<dbReference type="NCBIfam" id="TIGR03712">
    <property type="entry name" value="acc_sec_asp2"/>
    <property type="match status" value="1"/>
</dbReference>
<dbReference type="Pfam" id="PF16929">
    <property type="entry name" value="Asp2"/>
    <property type="match status" value="1"/>
</dbReference>
<evidence type="ECO:0000313" key="2">
    <source>
        <dbReference type="Proteomes" id="UP000752647"/>
    </source>
</evidence>
<dbReference type="AlphaFoldDB" id="A0A9Q3SV09"/>
<dbReference type="InterPro" id="IPR022267">
    <property type="entry name" value="Asp2"/>
</dbReference>